<name>A0ABX3IRI6_9PSED</name>
<evidence type="ECO:0000313" key="1">
    <source>
        <dbReference type="EMBL" id="ONN70928.1"/>
    </source>
</evidence>
<proteinExistence type="predicted"/>
<evidence type="ECO:0008006" key="3">
    <source>
        <dbReference type="Google" id="ProtNLM"/>
    </source>
</evidence>
<protein>
    <recommendedName>
        <fullName evidence="3">DGQHR domain-containing protein</fullName>
    </recommendedName>
</protein>
<accession>A0ABX3IRI6</accession>
<dbReference type="Proteomes" id="UP000189310">
    <property type="component" value="Unassembled WGS sequence"/>
</dbReference>
<dbReference type="Pfam" id="PF14072">
    <property type="entry name" value="DndB"/>
    <property type="match status" value="1"/>
</dbReference>
<evidence type="ECO:0000313" key="2">
    <source>
        <dbReference type="Proteomes" id="UP000189310"/>
    </source>
</evidence>
<dbReference type="RefSeq" id="WP_077172203.1">
    <property type="nucleotide sequence ID" value="NZ_MTLN01000007.1"/>
</dbReference>
<comment type="caution">
    <text evidence="1">The sequence shown here is derived from an EMBL/GenBank/DDBJ whole genome shotgun (WGS) entry which is preliminary data.</text>
</comment>
<reference evidence="1 2" key="1">
    <citation type="submission" date="2017-01" db="EMBL/GenBank/DDBJ databases">
        <title>Pseudomonas psychrotolerans genome sequencing and assembly.</title>
        <authorList>
            <person name="Vyas B."/>
            <person name="Mayilraj S."/>
        </authorList>
    </citation>
    <scope>NUCLEOTIDE SEQUENCE [LARGE SCALE GENOMIC DNA]</scope>
    <source>
        <strain evidence="1 2">SDS18</strain>
    </source>
</reference>
<dbReference type="NCBIfam" id="NF041060">
    <property type="entry name" value="DpdB"/>
    <property type="match status" value="1"/>
</dbReference>
<sequence length="375" mass="41756">MSGKDQEIVVRALRTTQGDNLDVYALFIRGSDLVRIADISRISRDDGDTLKGFQRPEIRSHVKGIINYLNQGDVLFPNAIILALSPEIKFMASRGSKPTGDEGIAQAGTLRIPLHAEGLRSAWIVDGQQRALALAKANNADLPVPVVGFVSDNLTTQREQFILVNKAKPLPTRLINELLPETGTILLPRELSARKAPAELCGLLNRDPRSPLYRLIKLSSDKEASEAIVTDTAIIKMIRTSMTNPLGALYPYKSNDEEKTDVEAMYQLLILFWRAVKECFPNDWALDPKESRLMHSAGIAAMGYIMDLVCAKISGQEADYNLIRKEVEKIAPHCAWSSGKWPLLNVAWNEIQSTPQDIKHLQDTLLRIYMNSSRA</sequence>
<dbReference type="EMBL" id="MTLN01000007">
    <property type="protein sequence ID" value="ONN70928.1"/>
    <property type="molecule type" value="Genomic_DNA"/>
</dbReference>
<keyword evidence="2" id="KW-1185">Reference proteome</keyword>
<gene>
    <name evidence="1" type="ORF">BVL52_13150</name>
</gene>
<organism evidence="1 2">
    <name type="scientific">Pseudomonas oryzihabitans</name>
    <dbReference type="NCBI Taxonomy" id="47885"/>
    <lineage>
        <taxon>Bacteria</taxon>
        <taxon>Pseudomonadati</taxon>
        <taxon>Pseudomonadota</taxon>
        <taxon>Gammaproteobacteria</taxon>
        <taxon>Pseudomonadales</taxon>
        <taxon>Pseudomonadaceae</taxon>
        <taxon>Pseudomonas</taxon>
    </lineage>
</organism>
<dbReference type="CDD" id="cd16413">
    <property type="entry name" value="DGQHR_domain"/>
    <property type="match status" value="1"/>
</dbReference>
<dbReference type="NCBIfam" id="TIGR03187">
    <property type="entry name" value="DGQHR"/>
    <property type="match status" value="1"/>
</dbReference>
<dbReference type="InterPro" id="IPR017642">
    <property type="entry name" value="DNA_S_mod_DndB"/>
</dbReference>
<dbReference type="InterPro" id="IPR017601">
    <property type="entry name" value="DGQHR-contain_dom"/>
</dbReference>